<keyword evidence="11" id="KW-1185">Reference proteome</keyword>
<dbReference type="Gene3D" id="1.10.3720.10">
    <property type="entry name" value="MetI-like"/>
    <property type="match status" value="1"/>
</dbReference>
<evidence type="ECO:0000256" key="3">
    <source>
        <dbReference type="ARBA" id="ARBA00022475"/>
    </source>
</evidence>
<dbReference type="RefSeq" id="WP_208236385.1">
    <property type="nucleotide sequence ID" value="NZ_BAAAQU010000001.1"/>
</dbReference>
<keyword evidence="5" id="KW-0029">Amino-acid transport</keyword>
<dbReference type="SUPFAM" id="SSF161098">
    <property type="entry name" value="MetI-like"/>
    <property type="match status" value="1"/>
</dbReference>
<dbReference type="PROSITE" id="PS50928">
    <property type="entry name" value="ABC_TM1"/>
    <property type="match status" value="1"/>
</dbReference>
<dbReference type="Pfam" id="PF00528">
    <property type="entry name" value="BPD_transp_1"/>
    <property type="match status" value="1"/>
</dbReference>
<evidence type="ECO:0000256" key="4">
    <source>
        <dbReference type="ARBA" id="ARBA00022692"/>
    </source>
</evidence>
<keyword evidence="6 8" id="KW-1133">Transmembrane helix</keyword>
<evidence type="ECO:0000256" key="6">
    <source>
        <dbReference type="ARBA" id="ARBA00022989"/>
    </source>
</evidence>
<evidence type="ECO:0000313" key="11">
    <source>
        <dbReference type="Proteomes" id="UP000668403"/>
    </source>
</evidence>
<comment type="caution">
    <text evidence="10">The sequence shown here is derived from an EMBL/GenBank/DDBJ whole genome shotgun (WGS) entry which is preliminary data.</text>
</comment>
<comment type="subcellular location">
    <subcellularLocation>
        <location evidence="1 8">Cell membrane</location>
        <topology evidence="1 8">Multi-pass membrane protein</topology>
    </subcellularLocation>
</comment>
<dbReference type="PANTHER" id="PTHR30614:SF0">
    <property type="entry name" value="L-CYSTINE TRANSPORT SYSTEM PERMEASE PROTEIN TCYL"/>
    <property type="match status" value="1"/>
</dbReference>
<dbReference type="EMBL" id="JAGFBF010000001">
    <property type="protein sequence ID" value="MBO2988771.1"/>
    <property type="molecule type" value="Genomic_DNA"/>
</dbReference>
<feature type="transmembrane region" description="Helical" evidence="8">
    <location>
        <begin position="189"/>
        <end position="209"/>
    </location>
</feature>
<proteinExistence type="inferred from homology"/>
<comment type="similarity">
    <text evidence="8">Belongs to the binding-protein-dependent transport system permease family.</text>
</comment>
<evidence type="ECO:0000256" key="8">
    <source>
        <dbReference type="RuleBase" id="RU363032"/>
    </source>
</evidence>
<feature type="transmembrane region" description="Helical" evidence="8">
    <location>
        <begin position="59"/>
        <end position="83"/>
    </location>
</feature>
<dbReference type="GO" id="GO:0006865">
    <property type="term" value="P:amino acid transport"/>
    <property type="evidence" value="ECO:0007669"/>
    <property type="project" value="UniProtKB-KW"/>
</dbReference>
<dbReference type="InterPro" id="IPR014341">
    <property type="entry name" value="Ectoine_EhuD"/>
</dbReference>
<dbReference type="InterPro" id="IPR035906">
    <property type="entry name" value="MetI-like_sf"/>
</dbReference>
<evidence type="ECO:0000259" key="9">
    <source>
        <dbReference type="PROSITE" id="PS50928"/>
    </source>
</evidence>
<evidence type="ECO:0000256" key="2">
    <source>
        <dbReference type="ARBA" id="ARBA00022448"/>
    </source>
</evidence>
<gene>
    <name evidence="10" type="primary">ehuD</name>
    <name evidence="10" type="ORF">J4H85_01995</name>
</gene>
<keyword evidence="3" id="KW-1003">Cell membrane</keyword>
<feature type="transmembrane region" description="Helical" evidence="8">
    <location>
        <begin position="134"/>
        <end position="155"/>
    </location>
</feature>
<organism evidence="10 11">
    <name type="scientific">Leucobacter tardus</name>
    <dbReference type="NCBI Taxonomy" id="501483"/>
    <lineage>
        <taxon>Bacteria</taxon>
        <taxon>Bacillati</taxon>
        <taxon>Actinomycetota</taxon>
        <taxon>Actinomycetes</taxon>
        <taxon>Micrococcales</taxon>
        <taxon>Microbacteriaceae</taxon>
        <taxon>Leucobacter</taxon>
    </lineage>
</organism>
<dbReference type="Proteomes" id="UP000668403">
    <property type="component" value="Unassembled WGS sequence"/>
</dbReference>
<dbReference type="NCBIfam" id="TIGR01726">
    <property type="entry name" value="HEQRo_perm_3TM"/>
    <property type="match status" value="1"/>
</dbReference>
<feature type="transmembrane region" description="Helical" evidence="8">
    <location>
        <begin position="89"/>
        <end position="105"/>
    </location>
</feature>
<accession>A0A939QBL7</accession>
<name>A0A939QBL7_9MICO</name>
<evidence type="ECO:0000256" key="5">
    <source>
        <dbReference type="ARBA" id="ARBA00022970"/>
    </source>
</evidence>
<dbReference type="InterPro" id="IPR010065">
    <property type="entry name" value="AA_ABC_transptr_permease_3TM"/>
</dbReference>
<dbReference type="InterPro" id="IPR043429">
    <property type="entry name" value="ArtM/GltK/GlnP/TcyL/YhdX-like"/>
</dbReference>
<keyword evidence="4 8" id="KW-0812">Transmembrane</keyword>
<dbReference type="NCBIfam" id="TIGR03003">
    <property type="entry name" value="ectoine_ehuD"/>
    <property type="match status" value="1"/>
</dbReference>
<dbReference type="AlphaFoldDB" id="A0A939QBL7"/>
<feature type="transmembrane region" description="Helical" evidence="8">
    <location>
        <begin position="20"/>
        <end position="47"/>
    </location>
</feature>
<keyword evidence="2 8" id="KW-0813">Transport</keyword>
<dbReference type="InterPro" id="IPR000515">
    <property type="entry name" value="MetI-like"/>
</dbReference>
<evidence type="ECO:0000256" key="1">
    <source>
        <dbReference type="ARBA" id="ARBA00004651"/>
    </source>
</evidence>
<sequence length="219" mass="24174">MNTDGLWNWDYAFDALPILLQAFLQVTLLVTVVGSAIAAVLGLVIAIARRSLPQPFSGILAFIVNFIRMTPIVVQLLFAYYLFTSVSPLTMGVVIFGIHYATYMAESYRAGIDSVPQGQWEATTALSMSKRRTWVAVIIPQALRATIPSLGNYVIAMFKDTPFLMAITVTELVRAAQLFGGQHFRYLEAITIAGVIFLLASYPTSLLIGKLEKRLAYQT</sequence>
<feature type="domain" description="ABC transmembrane type-1" evidence="9">
    <location>
        <begin position="24"/>
        <end position="208"/>
    </location>
</feature>
<evidence type="ECO:0000256" key="7">
    <source>
        <dbReference type="ARBA" id="ARBA00023136"/>
    </source>
</evidence>
<dbReference type="PANTHER" id="PTHR30614">
    <property type="entry name" value="MEMBRANE COMPONENT OF AMINO ACID ABC TRANSPORTER"/>
    <property type="match status" value="1"/>
</dbReference>
<keyword evidence="7 8" id="KW-0472">Membrane</keyword>
<dbReference type="GO" id="GO:0043190">
    <property type="term" value="C:ATP-binding cassette (ABC) transporter complex"/>
    <property type="evidence" value="ECO:0007669"/>
    <property type="project" value="InterPro"/>
</dbReference>
<reference evidence="10" key="1">
    <citation type="submission" date="2021-03" db="EMBL/GenBank/DDBJ databases">
        <title>Leucobacter chromiisoli sp. nov., isolated from chromium-containing soil of chemical plant.</title>
        <authorList>
            <person name="Xu Z."/>
        </authorList>
    </citation>
    <scope>NUCLEOTIDE SEQUENCE</scope>
    <source>
        <strain evidence="10">K 70/01</strain>
    </source>
</reference>
<evidence type="ECO:0000313" key="10">
    <source>
        <dbReference type="EMBL" id="MBO2988771.1"/>
    </source>
</evidence>
<dbReference type="CDD" id="cd06261">
    <property type="entry name" value="TM_PBP2"/>
    <property type="match status" value="1"/>
</dbReference>
<protein>
    <submittedName>
        <fullName evidence="10">Ectoine/hydroxyectoine ABC transporter permease subunit EhuD</fullName>
    </submittedName>
</protein>
<dbReference type="GO" id="GO:0022857">
    <property type="term" value="F:transmembrane transporter activity"/>
    <property type="evidence" value="ECO:0007669"/>
    <property type="project" value="InterPro"/>
</dbReference>